<evidence type="ECO:0000259" key="1">
    <source>
        <dbReference type="Pfam" id="PF04230"/>
    </source>
</evidence>
<dbReference type="InterPro" id="IPR007345">
    <property type="entry name" value="Polysacch_pyruvyl_Trfase"/>
</dbReference>
<name>A0A9D9DX29_9BACT</name>
<gene>
    <name evidence="2" type="ORF">IAB08_06215</name>
</gene>
<protein>
    <submittedName>
        <fullName evidence="2">Polysaccharide pyruvyl transferase family protein</fullName>
    </submittedName>
</protein>
<keyword evidence="2" id="KW-0808">Transferase</keyword>
<dbReference type="Proteomes" id="UP000823612">
    <property type="component" value="Unassembled WGS sequence"/>
</dbReference>
<evidence type="ECO:0000313" key="2">
    <source>
        <dbReference type="EMBL" id="MBO8432869.1"/>
    </source>
</evidence>
<sequence>MKIAILTQPLRYNYGGILQNYALQQVLRQQGHEVETIDVHRDRSAAYRYGFYVLKALLLGNIHTVSPPVSRKRFLRETIYLQRFIRENIALTPYIPNYGKLDCLPDVYDAYVVGSDQVWLKKFGTSMFFGFLPAESKAKRFAYAASFGAAKWRYDEALTRQCRELAAKFEAVSVREDWGVELCEEYLGVKAWHVLDPVLLLDARHYGALADAGSLQPREEESLQPGRFIMTYILDNSKDKERIVREMSERLRLPVRSYAPPRHSVVPPLEHWLAGFRDAAYVVTDSFHGTVLSILFNRDFMTLVNARRGAGRFHSLLGMFHLEHRLFTEQAFHLEAALAPVDYVPVNRILEMERANSMDFIRRIA</sequence>
<reference evidence="2" key="1">
    <citation type="submission" date="2020-10" db="EMBL/GenBank/DDBJ databases">
        <authorList>
            <person name="Gilroy R."/>
        </authorList>
    </citation>
    <scope>NUCLEOTIDE SEQUENCE</scope>
    <source>
        <strain evidence="2">2889</strain>
    </source>
</reference>
<evidence type="ECO:0000313" key="3">
    <source>
        <dbReference type="Proteomes" id="UP000823612"/>
    </source>
</evidence>
<proteinExistence type="predicted"/>
<feature type="domain" description="Polysaccharide pyruvyl transferase" evidence="1">
    <location>
        <begin position="13"/>
        <end position="303"/>
    </location>
</feature>
<comment type="caution">
    <text evidence="2">The sequence shown here is derived from an EMBL/GenBank/DDBJ whole genome shotgun (WGS) entry which is preliminary data.</text>
</comment>
<dbReference type="GO" id="GO:0016740">
    <property type="term" value="F:transferase activity"/>
    <property type="evidence" value="ECO:0007669"/>
    <property type="project" value="UniProtKB-KW"/>
</dbReference>
<reference evidence="2" key="2">
    <citation type="journal article" date="2021" name="PeerJ">
        <title>Extensive microbial diversity within the chicken gut microbiome revealed by metagenomics and culture.</title>
        <authorList>
            <person name="Gilroy R."/>
            <person name="Ravi A."/>
            <person name="Getino M."/>
            <person name="Pursley I."/>
            <person name="Horton D.L."/>
            <person name="Alikhan N.F."/>
            <person name="Baker D."/>
            <person name="Gharbi K."/>
            <person name="Hall N."/>
            <person name="Watson M."/>
            <person name="Adriaenssens E.M."/>
            <person name="Foster-Nyarko E."/>
            <person name="Jarju S."/>
            <person name="Secka A."/>
            <person name="Antonio M."/>
            <person name="Oren A."/>
            <person name="Chaudhuri R.R."/>
            <person name="La Ragione R."/>
            <person name="Hildebrand F."/>
            <person name="Pallen M.J."/>
        </authorList>
    </citation>
    <scope>NUCLEOTIDE SEQUENCE</scope>
    <source>
        <strain evidence="2">2889</strain>
    </source>
</reference>
<dbReference type="EMBL" id="JADIMZ010000094">
    <property type="protein sequence ID" value="MBO8432869.1"/>
    <property type="molecule type" value="Genomic_DNA"/>
</dbReference>
<dbReference type="Pfam" id="PF04230">
    <property type="entry name" value="PS_pyruv_trans"/>
    <property type="match status" value="1"/>
</dbReference>
<dbReference type="AlphaFoldDB" id="A0A9D9DX29"/>
<accession>A0A9D9DX29</accession>
<organism evidence="2 3">
    <name type="scientific">Candidatus Pullibacteroides excrementavium</name>
    <dbReference type="NCBI Taxonomy" id="2840905"/>
    <lineage>
        <taxon>Bacteria</taxon>
        <taxon>Pseudomonadati</taxon>
        <taxon>Bacteroidota</taxon>
        <taxon>Bacteroidia</taxon>
        <taxon>Bacteroidales</taxon>
        <taxon>Candidatus Pullibacteroides</taxon>
    </lineage>
</organism>